<comment type="caution">
    <text evidence="2">The sequence shown here is derived from an EMBL/GenBank/DDBJ whole genome shotgun (WGS) entry which is preliminary data.</text>
</comment>
<keyword evidence="1" id="KW-0472">Membrane</keyword>
<dbReference type="PANTHER" id="PTHR37305:SF1">
    <property type="entry name" value="MEMBRANE PROTEIN"/>
    <property type="match status" value="1"/>
</dbReference>
<evidence type="ECO:0000256" key="1">
    <source>
        <dbReference type="SAM" id="Phobius"/>
    </source>
</evidence>
<feature type="transmembrane region" description="Helical" evidence="1">
    <location>
        <begin position="216"/>
        <end position="241"/>
    </location>
</feature>
<feature type="transmembrane region" description="Helical" evidence="1">
    <location>
        <begin position="142"/>
        <end position="165"/>
    </location>
</feature>
<organism evidence="2 3">
    <name type="scientific">Lysinibacillus mangiferihumi</name>
    <dbReference type="NCBI Taxonomy" id="1130819"/>
    <lineage>
        <taxon>Bacteria</taxon>
        <taxon>Bacillati</taxon>
        <taxon>Bacillota</taxon>
        <taxon>Bacilli</taxon>
        <taxon>Bacillales</taxon>
        <taxon>Bacillaceae</taxon>
        <taxon>Lysinibacillus</taxon>
    </lineage>
</organism>
<feature type="transmembrane region" description="Helical" evidence="1">
    <location>
        <begin position="110"/>
        <end position="136"/>
    </location>
</feature>
<feature type="transmembrane region" description="Helical" evidence="1">
    <location>
        <begin position="20"/>
        <end position="37"/>
    </location>
</feature>
<evidence type="ECO:0000313" key="3">
    <source>
        <dbReference type="Proteomes" id="UP000308744"/>
    </source>
</evidence>
<keyword evidence="1" id="KW-0812">Transmembrane</keyword>
<keyword evidence="3" id="KW-1185">Reference proteome</keyword>
<protein>
    <recommendedName>
        <fullName evidence="4">ABC transporter permease</fullName>
    </recommendedName>
</protein>
<accession>A0A4U2Y1Y7</accession>
<reference evidence="2 3" key="1">
    <citation type="submission" date="2019-04" db="EMBL/GenBank/DDBJ databases">
        <title>Lysinibacillus genome sequencing.</title>
        <authorList>
            <person name="Dunlap C."/>
        </authorList>
    </citation>
    <scope>NUCLEOTIDE SEQUENCE [LARGE SCALE GENOMIC DNA]</scope>
    <source>
        <strain evidence="2 3">CCTCC AB 2010389</strain>
    </source>
</reference>
<feature type="transmembrane region" description="Helical" evidence="1">
    <location>
        <begin position="57"/>
        <end position="78"/>
    </location>
</feature>
<dbReference type="Proteomes" id="UP000308744">
    <property type="component" value="Unassembled WGS sequence"/>
</dbReference>
<dbReference type="CDD" id="cd21809">
    <property type="entry name" value="ABC-2_lan_permease-like"/>
    <property type="match status" value="1"/>
</dbReference>
<evidence type="ECO:0008006" key="4">
    <source>
        <dbReference type="Google" id="ProtNLM"/>
    </source>
</evidence>
<keyword evidence="1" id="KW-1133">Transmembrane helix</keyword>
<gene>
    <name evidence="2" type="ORF">FC756_25845</name>
</gene>
<proteinExistence type="predicted"/>
<evidence type="ECO:0000313" key="2">
    <source>
        <dbReference type="EMBL" id="TKI53091.1"/>
    </source>
</evidence>
<name>A0A4U2Y1Y7_9BACI</name>
<dbReference type="Pfam" id="PF12730">
    <property type="entry name" value="ABC2_membrane_4"/>
    <property type="match status" value="1"/>
</dbReference>
<sequence>MKLIKTMVFIEFMKLRRQWLWAVLIIVPLVSCLLGYNNFFTYQDILVQIDDNEWIEAWTQASLFYGMIMLPILSGFYCSLSCRNENFGGGWKQMLVLPPSRVEIYTAKMIIILFLVLVTQLVLITEFIITGLLLGLQDSIPWFFLFKVLVLGFLAVCALVAIQLWMASQIKSFVTPIAINVALTLLAFIAAGAEWGNYYPWAQPTLAMSAPDEVGISSLLFFLSINLVIFSLATIIGVASFDKKDIN</sequence>
<dbReference type="AlphaFoldDB" id="A0A4U2Y1Y7"/>
<feature type="transmembrane region" description="Helical" evidence="1">
    <location>
        <begin position="177"/>
        <end position="196"/>
    </location>
</feature>
<dbReference type="EMBL" id="SZPU01000141">
    <property type="protein sequence ID" value="TKI53091.1"/>
    <property type="molecule type" value="Genomic_DNA"/>
</dbReference>
<dbReference type="PANTHER" id="PTHR37305">
    <property type="entry name" value="INTEGRAL MEMBRANE PROTEIN-RELATED"/>
    <property type="match status" value="1"/>
</dbReference>